<dbReference type="EnsemblPlants" id="OBART02G27910.1">
    <property type="protein sequence ID" value="OBART02G27910.1"/>
    <property type="gene ID" value="OBART02G27910"/>
</dbReference>
<reference evidence="2" key="1">
    <citation type="journal article" date="2009" name="Rice">
        <title>De Novo Next Generation Sequencing of Plant Genomes.</title>
        <authorList>
            <person name="Rounsley S."/>
            <person name="Marri P.R."/>
            <person name="Yu Y."/>
            <person name="He R."/>
            <person name="Sisneros N."/>
            <person name="Goicoechea J.L."/>
            <person name="Lee S.J."/>
            <person name="Angelova A."/>
            <person name="Kudrna D."/>
            <person name="Luo M."/>
            <person name="Affourtit J."/>
            <person name="Desany B."/>
            <person name="Knight J."/>
            <person name="Niazi F."/>
            <person name="Egholm M."/>
            <person name="Wing R.A."/>
        </authorList>
    </citation>
    <scope>NUCLEOTIDE SEQUENCE [LARGE SCALE GENOMIC DNA]</scope>
    <source>
        <strain evidence="2">cv. IRGC 105608</strain>
    </source>
</reference>
<dbReference type="HOGENOM" id="CLU_1410761_0_0_1"/>
<dbReference type="Proteomes" id="UP000026960">
    <property type="component" value="Chromosome 2"/>
</dbReference>
<organism evidence="2">
    <name type="scientific">Oryza barthii</name>
    <dbReference type="NCBI Taxonomy" id="65489"/>
    <lineage>
        <taxon>Eukaryota</taxon>
        <taxon>Viridiplantae</taxon>
        <taxon>Streptophyta</taxon>
        <taxon>Embryophyta</taxon>
        <taxon>Tracheophyta</taxon>
        <taxon>Spermatophyta</taxon>
        <taxon>Magnoliopsida</taxon>
        <taxon>Liliopsida</taxon>
        <taxon>Poales</taxon>
        <taxon>Poaceae</taxon>
        <taxon>BOP clade</taxon>
        <taxon>Oryzoideae</taxon>
        <taxon>Oryzeae</taxon>
        <taxon>Oryzinae</taxon>
        <taxon>Oryza</taxon>
    </lineage>
</organism>
<protein>
    <submittedName>
        <fullName evidence="2">Uncharacterized protein</fullName>
    </submittedName>
</protein>
<feature type="compositionally biased region" description="Acidic residues" evidence="1">
    <location>
        <begin position="143"/>
        <end position="161"/>
    </location>
</feature>
<proteinExistence type="predicted"/>
<feature type="compositionally biased region" description="Low complexity" evidence="1">
    <location>
        <begin position="163"/>
        <end position="174"/>
    </location>
</feature>
<feature type="compositionally biased region" description="Basic and acidic residues" evidence="1">
    <location>
        <begin position="71"/>
        <end position="89"/>
    </location>
</feature>
<name>A0A0D3F8W6_9ORYZ</name>
<accession>A0A0D3F8W6</accession>
<dbReference type="PaxDb" id="65489-OBART02G27910.1"/>
<dbReference type="STRING" id="65489.A0A0D3F8W6"/>
<reference evidence="2" key="2">
    <citation type="submission" date="2015-03" db="UniProtKB">
        <authorList>
            <consortium name="EnsemblPlants"/>
        </authorList>
    </citation>
    <scope>IDENTIFICATION</scope>
</reference>
<sequence length="193" mass="20539">MCIWLSTLTSTNTQYASVAEERRRASAIVGKAAEGERGGGGAAGERGREQSSGGRGLDEEDEVVGPAEDALGGREEHRGDVLDDEERRQVGRSWVAASGAGRRSGTMTREASGAAADKVGRRSGAMVAERQHAKPAARSGVMADEDGDSDKFEEEEWDDDAQSQRGGARQSRQAKWGDCGRSSNVRSRRRGTG</sequence>
<evidence type="ECO:0000256" key="1">
    <source>
        <dbReference type="SAM" id="MobiDB-lite"/>
    </source>
</evidence>
<dbReference type="AlphaFoldDB" id="A0A0D3F8W6"/>
<evidence type="ECO:0000313" key="3">
    <source>
        <dbReference type="Proteomes" id="UP000026960"/>
    </source>
</evidence>
<evidence type="ECO:0000313" key="2">
    <source>
        <dbReference type="EnsemblPlants" id="OBART02G27910.1"/>
    </source>
</evidence>
<dbReference type="Gramene" id="OBART02G27910.1">
    <property type="protein sequence ID" value="OBART02G27910.1"/>
    <property type="gene ID" value="OBART02G27910"/>
</dbReference>
<keyword evidence="3" id="KW-1185">Reference proteome</keyword>
<feature type="region of interest" description="Disordered" evidence="1">
    <location>
        <begin position="27"/>
        <end position="193"/>
    </location>
</feature>